<evidence type="ECO:0000313" key="4">
    <source>
        <dbReference type="EMBL" id="OGK64980.1"/>
    </source>
</evidence>
<dbReference type="Gene3D" id="2.60.40.10">
    <property type="entry name" value="Immunoglobulins"/>
    <property type="match status" value="1"/>
</dbReference>
<dbReference type="InterPro" id="IPR015914">
    <property type="entry name" value="PAPs_N"/>
</dbReference>
<protein>
    <recommendedName>
        <fullName evidence="3">Fibronectin type-III domain-containing protein</fullName>
    </recommendedName>
</protein>
<gene>
    <name evidence="4" type="ORF">A2209_04805</name>
</gene>
<evidence type="ECO:0000256" key="1">
    <source>
        <dbReference type="SAM" id="MobiDB-lite"/>
    </source>
</evidence>
<sequence length="219" mass="23924">MFKLKVKQVRVVTYILGAVASILMGILGFRFLGEYLTSRASDSAPKNLSITEITTSSAVVKWSSDQDIQVVIEYGTSPTSLTFFAPEATRTKEHRVELNLLTEATTYYFQIKSGDQVFDNGGVPWTFTTLSQAEANPTQAPAVTSEPTTTAEPTIAESTPALSPTIDPAGVTKDTTCNLETYKNRFYTDAPEYDQDNNGVVNLRDWSLCNAKATTTPTP</sequence>
<dbReference type="EMBL" id="MGBG01000013">
    <property type="protein sequence ID" value="OGK64980.1"/>
    <property type="molecule type" value="Genomic_DNA"/>
</dbReference>
<dbReference type="InterPro" id="IPR018247">
    <property type="entry name" value="EF_Hand_1_Ca_BS"/>
</dbReference>
<comment type="caution">
    <text evidence="4">The sequence shown here is derived from an EMBL/GenBank/DDBJ whole genome shotgun (WGS) entry which is preliminary data.</text>
</comment>
<feature type="transmembrane region" description="Helical" evidence="2">
    <location>
        <begin position="12"/>
        <end position="32"/>
    </location>
</feature>
<dbReference type="InterPro" id="IPR013783">
    <property type="entry name" value="Ig-like_fold"/>
</dbReference>
<dbReference type="SMART" id="SM00060">
    <property type="entry name" value="FN3"/>
    <property type="match status" value="1"/>
</dbReference>
<reference evidence="4 5" key="1">
    <citation type="journal article" date="2016" name="Nat. Commun.">
        <title>Thousands of microbial genomes shed light on interconnected biogeochemical processes in an aquifer system.</title>
        <authorList>
            <person name="Anantharaman K."/>
            <person name="Brown C.T."/>
            <person name="Hug L.A."/>
            <person name="Sharon I."/>
            <person name="Castelle C.J."/>
            <person name="Probst A.J."/>
            <person name="Thomas B.C."/>
            <person name="Singh A."/>
            <person name="Wilkins M.J."/>
            <person name="Karaoz U."/>
            <person name="Brodie E.L."/>
            <person name="Williams K.H."/>
            <person name="Hubbard S.S."/>
            <person name="Banfield J.F."/>
        </authorList>
    </citation>
    <scope>NUCLEOTIDE SEQUENCE [LARGE SCALE GENOMIC DNA]</scope>
</reference>
<dbReference type="PROSITE" id="PS00018">
    <property type="entry name" value="EF_HAND_1"/>
    <property type="match status" value="1"/>
</dbReference>
<dbReference type="GO" id="GO:0046872">
    <property type="term" value="F:metal ion binding"/>
    <property type="evidence" value="ECO:0007669"/>
    <property type="project" value="InterPro"/>
</dbReference>
<proteinExistence type="predicted"/>
<accession>A0A1F7KAV4</accession>
<feature type="region of interest" description="Disordered" evidence="1">
    <location>
        <begin position="136"/>
        <end position="170"/>
    </location>
</feature>
<keyword evidence="2" id="KW-0812">Transmembrane</keyword>
<dbReference type="Proteomes" id="UP000178450">
    <property type="component" value="Unassembled WGS sequence"/>
</dbReference>
<organism evidence="4 5">
    <name type="scientific">Candidatus Roizmanbacteria bacterium RIFOXYA1_FULL_41_12</name>
    <dbReference type="NCBI Taxonomy" id="1802082"/>
    <lineage>
        <taxon>Bacteria</taxon>
        <taxon>Candidatus Roizmaniibacteriota</taxon>
    </lineage>
</organism>
<evidence type="ECO:0000259" key="3">
    <source>
        <dbReference type="PROSITE" id="PS50853"/>
    </source>
</evidence>
<dbReference type="GO" id="GO:0003993">
    <property type="term" value="F:acid phosphatase activity"/>
    <property type="evidence" value="ECO:0007669"/>
    <property type="project" value="InterPro"/>
</dbReference>
<dbReference type="InterPro" id="IPR003961">
    <property type="entry name" value="FN3_dom"/>
</dbReference>
<feature type="domain" description="Fibronectin type-III" evidence="3">
    <location>
        <begin position="44"/>
        <end position="133"/>
    </location>
</feature>
<dbReference type="SUPFAM" id="SSF49363">
    <property type="entry name" value="Purple acid phosphatase, N-terminal domain"/>
    <property type="match status" value="1"/>
</dbReference>
<keyword evidence="2" id="KW-0472">Membrane</keyword>
<dbReference type="Pfam" id="PF16656">
    <property type="entry name" value="Pur_ac_phosph_N"/>
    <property type="match status" value="1"/>
</dbReference>
<evidence type="ECO:0000256" key="2">
    <source>
        <dbReference type="SAM" id="Phobius"/>
    </source>
</evidence>
<keyword evidence="2" id="KW-1133">Transmembrane helix</keyword>
<dbReference type="PROSITE" id="PS50853">
    <property type="entry name" value="FN3"/>
    <property type="match status" value="1"/>
</dbReference>
<dbReference type="AlphaFoldDB" id="A0A1F7KAV4"/>
<dbReference type="InterPro" id="IPR008963">
    <property type="entry name" value="Purple_acid_Pase-like_N"/>
</dbReference>
<feature type="compositionally biased region" description="Low complexity" evidence="1">
    <location>
        <begin position="140"/>
        <end position="161"/>
    </location>
</feature>
<name>A0A1F7KAV4_9BACT</name>
<evidence type="ECO:0000313" key="5">
    <source>
        <dbReference type="Proteomes" id="UP000178450"/>
    </source>
</evidence>
<dbReference type="CDD" id="cd00063">
    <property type="entry name" value="FN3"/>
    <property type="match status" value="1"/>
</dbReference>